<keyword evidence="1" id="KW-0812">Transmembrane</keyword>
<evidence type="ECO:0000256" key="1">
    <source>
        <dbReference type="SAM" id="Phobius"/>
    </source>
</evidence>
<keyword evidence="1" id="KW-1133">Transmembrane helix</keyword>
<dbReference type="AlphaFoldDB" id="A0A069QDT1"/>
<proteinExistence type="predicted"/>
<sequence>MVFTTVRMEWRAFGFPHLAGFPLVFGTFTPHFNTLKSPF</sequence>
<reference evidence="2 3" key="1">
    <citation type="submission" date="2013-08" db="EMBL/GenBank/DDBJ databases">
        <authorList>
            <person name="Weinstock G."/>
            <person name="Sodergren E."/>
            <person name="Wylie T."/>
            <person name="Fulton L."/>
            <person name="Fulton R."/>
            <person name="Fronick C."/>
            <person name="O'Laughlin M."/>
            <person name="Godfrey J."/>
            <person name="Miner T."/>
            <person name="Herter B."/>
            <person name="Appelbaum E."/>
            <person name="Cordes M."/>
            <person name="Lek S."/>
            <person name="Wollam A."/>
            <person name="Pepin K.H."/>
            <person name="Palsikar V.B."/>
            <person name="Mitreva M."/>
            <person name="Wilson R.K."/>
        </authorList>
    </citation>
    <scope>NUCLEOTIDE SEQUENCE [LARGE SCALE GENOMIC DNA]</scope>
    <source>
        <strain evidence="2 3">ATCC 15930</strain>
    </source>
</reference>
<dbReference type="Proteomes" id="UP000027442">
    <property type="component" value="Unassembled WGS sequence"/>
</dbReference>
<dbReference type="EMBL" id="JNGW01000137">
    <property type="protein sequence ID" value="KDR50817.1"/>
    <property type="molecule type" value="Genomic_DNA"/>
</dbReference>
<dbReference type="HOGENOM" id="CLU_3314664_0_0_10"/>
<protein>
    <submittedName>
        <fullName evidence="2">Uncharacterized protein</fullName>
    </submittedName>
</protein>
<evidence type="ECO:0000313" key="3">
    <source>
        <dbReference type="Proteomes" id="UP000027442"/>
    </source>
</evidence>
<keyword evidence="1" id="KW-0472">Membrane</keyword>
<accession>A0A069QDT1</accession>
<name>A0A069QDT1_HOYLO</name>
<organism evidence="2 3">
    <name type="scientific">Hoylesella loescheii DSM 19665 = JCM 12249 = ATCC 15930</name>
    <dbReference type="NCBI Taxonomy" id="1122985"/>
    <lineage>
        <taxon>Bacteria</taxon>
        <taxon>Pseudomonadati</taxon>
        <taxon>Bacteroidota</taxon>
        <taxon>Bacteroidia</taxon>
        <taxon>Bacteroidales</taxon>
        <taxon>Prevotellaceae</taxon>
        <taxon>Hoylesella</taxon>
    </lineage>
</organism>
<keyword evidence="3" id="KW-1185">Reference proteome</keyword>
<comment type="caution">
    <text evidence="2">The sequence shown here is derived from an EMBL/GenBank/DDBJ whole genome shotgun (WGS) entry which is preliminary data.</text>
</comment>
<gene>
    <name evidence="2" type="ORF">HMPREF1991_03124</name>
</gene>
<evidence type="ECO:0000313" key="2">
    <source>
        <dbReference type="EMBL" id="KDR50817.1"/>
    </source>
</evidence>
<dbReference type="PATRIC" id="fig|1122985.7.peg.3234"/>
<feature type="transmembrane region" description="Helical" evidence="1">
    <location>
        <begin position="12"/>
        <end position="32"/>
    </location>
</feature>